<dbReference type="InterPro" id="IPR028082">
    <property type="entry name" value="Peripla_BP_I"/>
</dbReference>
<keyword evidence="1" id="KW-0805">Transcription regulation</keyword>
<comment type="caution">
    <text evidence="5">The sequence shown here is derived from an EMBL/GenBank/DDBJ whole genome shotgun (WGS) entry which is preliminary data.</text>
</comment>
<feature type="domain" description="HTH lacI-type" evidence="4">
    <location>
        <begin position="2"/>
        <end position="53"/>
    </location>
</feature>
<evidence type="ECO:0000256" key="3">
    <source>
        <dbReference type="ARBA" id="ARBA00023163"/>
    </source>
</evidence>
<evidence type="ECO:0000256" key="2">
    <source>
        <dbReference type="ARBA" id="ARBA00023125"/>
    </source>
</evidence>
<dbReference type="InterPro" id="IPR000843">
    <property type="entry name" value="HTH_LacI"/>
</dbReference>
<dbReference type="SMART" id="SM00354">
    <property type="entry name" value="HTH_LACI"/>
    <property type="match status" value="1"/>
</dbReference>
<dbReference type="RefSeq" id="WP_115283269.1">
    <property type="nucleotide sequence ID" value="NZ_UHFO01000001.1"/>
</dbReference>
<name>A0A9X8T2P1_STREQ</name>
<keyword evidence="2" id="KW-0238">DNA-binding</keyword>
<gene>
    <name evidence="5" type="primary">galR</name>
    <name evidence="5" type="ORF">NCTC11564_00912</name>
</gene>
<dbReference type="InterPro" id="IPR010982">
    <property type="entry name" value="Lambda_DNA-bd_dom_sf"/>
</dbReference>
<dbReference type="Gene3D" id="1.10.260.40">
    <property type="entry name" value="lambda repressor-like DNA-binding domains"/>
    <property type="match status" value="1"/>
</dbReference>
<reference evidence="5 6" key="1">
    <citation type="submission" date="2018-06" db="EMBL/GenBank/DDBJ databases">
        <authorList>
            <consortium name="Pathogen Informatics"/>
            <person name="Doyle S."/>
        </authorList>
    </citation>
    <scope>NUCLEOTIDE SEQUENCE [LARGE SCALE GENOMIC DNA]</scope>
    <source>
        <strain evidence="5 6">NCTC11564</strain>
    </source>
</reference>
<dbReference type="CDD" id="cd01392">
    <property type="entry name" value="HTH_LacI"/>
    <property type="match status" value="1"/>
</dbReference>
<dbReference type="SUPFAM" id="SSF47413">
    <property type="entry name" value="lambda repressor-like DNA-binding domains"/>
    <property type="match status" value="1"/>
</dbReference>
<dbReference type="InterPro" id="IPR046335">
    <property type="entry name" value="LacI/GalR-like_sensor"/>
</dbReference>
<evidence type="ECO:0000313" key="5">
    <source>
        <dbReference type="EMBL" id="SUN63309.1"/>
    </source>
</evidence>
<dbReference type="PROSITE" id="PS00356">
    <property type="entry name" value="HTH_LACI_1"/>
    <property type="match status" value="1"/>
</dbReference>
<keyword evidence="3" id="KW-0804">Transcription</keyword>
<protein>
    <submittedName>
        <fullName evidence="5">LacI family transcriptional repressor</fullName>
    </submittedName>
</protein>
<evidence type="ECO:0000256" key="1">
    <source>
        <dbReference type="ARBA" id="ARBA00023015"/>
    </source>
</evidence>
<dbReference type="CDD" id="cd01544">
    <property type="entry name" value="PBP1_GalR"/>
    <property type="match status" value="1"/>
</dbReference>
<dbReference type="Pfam" id="PF13377">
    <property type="entry name" value="Peripla_BP_3"/>
    <property type="match status" value="1"/>
</dbReference>
<dbReference type="SUPFAM" id="SSF53822">
    <property type="entry name" value="Periplasmic binding protein-like I"/>
    <property type="match status" value="1"/>
</dbReference>
<dbReference type="Gene3D" id="3.40.50.2300">
    <property type="match status" value="2"/>
</dbReference>
<accession>A0A9X8T2P1</accession>
<dbReference type="PRINTS" id="PR00036">
    <property type="entry name" value="HTHLACI"/>
</dbReference>
<dbReference type="PROSITE" id="PS50932">
    <property type="entry name" value="HTH_LACI_2"/>
    <property type="match status" value="1"/>
</dbReference>
<organism evidence="5 6">
    <name type="scientific">Streptococcus dysgalactiae subsp. equisimilis</name>
    <name type="common">Streptococcus equisimilis</name>
    <dbReference type="NCBI Taxonomy" id="119602"/>
    <lineage>
        <taxon>Bacteria</taxon>
        <taxon>Bacillati</taxon>
        <taxon>Bacillota</taxon>
        <taxon>Bacilli</taxon>
        <taxon>Lactobacillales</taxon>
        <taxon>Streptococcaceae</taxon>
        <taxon>Streptococcus</taxon>
    </lineage>
</organism>
<dbReference type="GO" id="GO:0000976">
    <property type="term" value="F:transcription cis-regulatory region binding"/>
    <property type="evidence" value="ECO:0007669"/>
    <property type="project" value="TreeGrafter"/>
</dbReference>
<dbReference type="GO" id="GO:0003700">
    <property type="term" value="F:DNA-binding transcription factor activity"/>
    <property type="evidence" value="ECO:0007669"/>
    <property type="project" value="TreeGrafter"/>
</dbReference>
<sequence length="332" mass="37254">MPTLKDIAKLAKVSQATVSRVLNKDESLSVSSETKHRILAIADDLGYIKHLKTVNQPPRKNKIAILQWYSEQEELNDLYYYSIRIGIEERAQELGYDIIRFFNQSIPPIIEDISGIIAIGKFSKQQIEALKKISTKLVFVDSDTMKLGYSCVTADFDNAVKSVIDYFLEKNITTIGIITGQESTSDNLEQLTDPRLKVFNSYTKEKNIGNNNAVFVGQFSTKSGYDLMKTAILTLGEKLPRAFFIGNDTLAIGALRALHEANINIPKRVSLISFNDTPLTRQIYPNLSSVTVPTKDMGRTAVDILNRHIIKTESIISMTRLATHLTIRDSSF</sequence>
<proteinExistence type="predicted"/>
<dbReference type="Proteomes" id="UP000254559">
    <property type="component" value="Unassembled WGS sequence"/>
</dbReference>
<evidence type="ECO:0000259" key="4">
    <source>
        <dbReference type="PROSITE" id="PS50932"/>
    </source>
</evidence>
<dbReference type="PANTHER" id="PTHR30146:SF149">
    <property type="entry name" value="HTH-TYPE TRANSCRIPTIONAL REGULATOR EBGR"/>
    <property type="match status" value="1"/>
</dbReference>
<dbReference type="EMBL" id="UHFO01000001">
    <property type="protein sequence ID" value="SUN63309.1"/>
    <property type="molecule type" value="Genomic_DNA"/>
</dbReference>
<dbReference type="AlphaFoldDB" id="A0A9X8T2P1"/>
<evidence type="ECO:0000313" key="6">
    <source>
        <dbReference type="Proteomes" id="UP000254559"/>
    </source>
</evidence>
<dbReference type="Pfam" id="PF00356">
    <property type="entry name" value="LacI"/>
    <property type="match status" value="1"/>
</dbReference>
<dbReference type="PANTHER" id="PTHR30146">
    <property type="entry name" value="LACI-RELATED TRANSCRIPTIONAL REPRESSOR"/>
    <property type="match status" value="1"/>
</dbReference>